<dbReference type="AlphaFoldDB" id="M7NPG2"/>
<dbReference type="PANTHER" id="PTHR28152:SF1">
    <property type="entry name" value="HYDROXYACYL-THIOESTER DEHYDRATASE TYPE 2, MITOCHONDRIAL"/>
    <property type="match status" value="1"/>
</dbReference>
<dbReference type="eggNOG" id="ENOG502S5QU">
    <property type="taxonomic scope" value="Eukaryota"/>
</dbReference>
<evidence type="ECO:0000313" key="1">
    <source>
        <dbReference type="EMBL" id="EMR10598.1"/>
    </source>
</evidence>
<protein>
    <recommendedName>
        <fullName evidence="3">MaoC-like domain-containing protein</fullName>
    </recommendedName>
</protein>
<gene>
    <name evidence="1" type="ORF">PNEG_01302</name>
</gene>
<reference evidence="2" key="1">
    <citation type="journal article" date="2016" name="Nat. Commun.">
        <title>Genome analysis of three Pneumocystis species reveals adaptation mechanisms to life exclusively in mammalian hosts.</title>
        <authorList>
            <person name="Ma L."/>
            <person name="Chen Z."/>
            <person name="Huang D.W."/>
            <person name="Kutty G."/>
            <person name="Ishihara M."/>
            <person name="Wang H."/>
            <person name="Abouelleil A."/>
            <person name="Bishop L."/>
            <person name="Davey E."/>
            <person name="Deng R."/>
            <person name="Deng X."/>
            <person name="Fan L."/>
            <person name="Fantoni G."/>
            <person name="Fitzgerald M."/>
            <person name="Gogineni E."/>
            <person name="Goldberg J.M."/>
            <person name="Handley G."/>
            <person name="Hu X."/>
            <person name="Huber C."/>
            <person name="Jiao X."/>
            <person name="Jones K."/>
            <person name="Levin J.Z."/>
            <person name="Liu Y."/>
            <person name="Macdonald P."/>
            <person name="Melnikov A."/>
            <person name="Raley C."/>
            <person name="Sassi M."/>
            <person name="Sherman B.T."/>
            <person name="Song X."/>
            <person name="Sykes S."/>
            <person name="Tran B."/>
            <person name="Walsh L."/>
            <person name="Xia Y."/>
            <person name="Yang J."/>
            <person name="Young S."/>
            <person name="Zeng Q."/>
            <person name="Zheng X."/>
            <person name="Stephens R."/>
            <person name="Nusbaum C."/>
            <person name="Birren B.W."/>
            <person name="Azadi P."/>
            <person name="Lempicki R.A."/>
            <person name="Cuomo C.A."/>
            <person name="Kovacs J.A."/>
        </authorList>
    </citation>
    <scope>NUCLEOTIDE SEQUENCE [LARGE SCALE GENOMIC DNA]</scope>
    <source>
        <strain evidence="2">B123</strain>
    </source>
</reference>
<dbReference type="SUPFAM" id="SSF54637">
    <property type="entry name" value="Thioesterase/thiol ester dehydrase-isomerase"/>
    <property type="match status" value="1"/>
</dbReference>
<dbReference type="PANTHER" id="PTHR28152">
    <property type="entry name" value="HYDROXYACYL-THIOESTER DEHYDRATASE TYPE 2, MITOCHONDRIAL"/>
    <property type="match status" value="1"/>
</dbReference>
<dbReference type="InterPro" id="IPR052741">
    <property type="entry name" value="Mitochondrial_HTD2"/>
</dbReference>
<organism evidence="1 2">
    <name type="scientific">Pneumocystis murina (strain B123)</name>
    <name type="common">Mouse pneumocystis pneumonia agent</name>
    <name type="synonym">Pneumocystis carinii f. sp. muris</name>
    <dbReference type="NCBI Taxonomy" id="1069680"/>
    <lineage>
        <taxon>Eukaryota</taxon>
        <taxon>Fungi</taxon>
        <taxon>Dikarya</taxon>
        <taxon>Ascomycota</taxon>
        <taxon>Taphrinomycotina</taxon>
        <taxon>Pneumocystomycetes</taxon>
        <taxon>Pneumocystaceae</taxon>
        <taxon>Pneumocystis</taxon>
    </lineage>
</organism>
<dbReference type="Gene3D" id="3.10.129.10">
    <property type="entry name" value="Hotdog Thioesterase"/>
    <property type="match status" value="1"/>
</dbReference>
<keyword evidence="2" id="KW-1185">Reference proteome</keyword>
<dbReference type="RefSeq" id="XP_007873227.1">
    <property type="nucleotide sequence ID" value="XM_007875036.1"/>
</dbReference>
<dbReference type="InterPro" id="IPR029069">
    <property type="entry name" value="HotDog_dom_sf"/>
</dbReference>
<dbReference type="OMA" id="NRNRMWA"/>
<accession>M7NPG2</accession>
<dbReference type="HOGENOM" id="CLU_028690_1_0_1"/>
<dbReference type="GO" id="GO:0005739">
    <property type="term" value="C:mitochondrion"/>
    <property type="evidence" value="ECO:0007669"/>
    <property type="project" value="TreeGrafter"/>
</dbReference>
<dbReference type="Proteomes" id="UP000011958">
    <property type="component" value="Unassembled WGS sequence"/>
</dbReference>
<proteinExistence type="predicted"/>
<sequence>MINLYKNKRATISFIFLYRNRYYFHDKPISKLLHAPVTFISDFLSPTIGRQLNFTLSSYFKNGLDFSRFRTGNELPVGYHYLYFHRCHLEDSLAKDGGDMIYAPLRNWNRRLWAKGSLEYIKKNMEYPLRMGFPAICVERLEKVDWNGHNDDNISVWTCKEISPLDDKECARDVCLRERICIVYQSIYKMGEKTIQISKKSWIPDFSLSITPSQILLFRYSALTFNTHKIHYDYSYLKEEKYDNLLVQGSLSVIFLLELLQQNVSSDLRLKCFYYKIQSPLYANFSYKFCGKRLKELNGIQYALWVESDKLLHMKGTAEMW</sequence>
<evidence type="ECO:0000313" key="2">
    <source>
        <dbReference type="Proteomes" id="UP000011958"/>
    </source>
</evidence>
<dbReference type="VEuPathDB" id="FungiDB:PNEG_01302"/>
<dbReference type="STRING" id="1069680.M7NPG2"/>
<comment type="caution">
    <text evidence="1">The sequence shown here is derived from an EMBL/GenBank/DDBJ whole genome shotgun (WGS) entry which is preliminary data.</text>
</comment>
<dbReference type="EMBL" id="AFWA02000006">
    <property type="protein sequence ID" value="EMR10598.1"/>
    <property type="molecule type" value="Genomic_DNA"/>
</dbReference>
<evidence type="ECO:0008006" key="3">
    <source>
        <dbReference type="Google" id="ProtNLM"/>
    </source>
</evidence>
<dbReference type="GO" id="GO:0019171">
    <property type="term" value="F:(3R)-hydroxyacyl-[acyl-carrier-protein] dehydratase activity"/>
    <property type="evidence" value="ECO:0007669"/>
    <property type="project" value="TreeGrafter"/>
</dbReference>
<dbReference type="OrthoDB" id="3257538at2759"/>
<name>M7NPG2_PNEMU</name>
<dbReference type="GeneID" id="19894999"/>